<reference evidence="1 2" key="3">
    <citation type="journal article" date="2022" name="Microbiol. Spectr.">
        <title>Folding features and dynamics of 3D genome architecture in plant fungal pathogens.</title>
        <authorList>
            <person name="Xia C."/>
        </authorList>
    </citation>
    <scope>NUCLEOTIDE SEQUENCE [LARGE SCALE GENOMIC DNA]</scope>
    <source>
        <strain evidence="1 2">93-210</strain>
    </source>
</reference>
<dbReference type="EMBL" id="CM045872">
    <property type="protein sequence ID" value="KAI7949385.1"/>
    <property type="molecule type" value="Genomic_DNA"/>
</dbReference>
<evidence type="ECO:0000313" key="2">
    <source>
        <dbReference type="Proteomes" id="UP001060170"/>
    </source>
</evidence>
<proteinExistence type="predicted"/>
<reference evidence="2" key="2">
    <citation type="journal article" date="2018" name="Mol. Plant Microbe Interact.">
        <title>Genome sequence resources for the wheat stripe rust pathogen (Puccinia striiformis f. sp. tritici) and the barley stripe rust pathogen (Puccinia striiformis f. sp. hordei).</title>
        <authorList>
            <person name="Xia C."/>
            <person name="Wang M."/>
            <person name="Yin C."/>
            <person name="Cornejo O.E."/>
            <person name="Hulbert S.H."/>
            <person name="Chen X."/>
        </authorList>
    </citation>
    <scope>NUCLEOTIDE SEQUENCE [LARGE SCALE GENOMIC DNA]</scope>
    <source>
        <strain evidence="2">93-210</strain>
    </source>
</reference>
<protein>
    <submittedName>
        <fullName evidence="1">Uncharacterized protein</fullName>
    </submittedName>
</protein>
<name>A0ACC0EBW1_9BASI</name>
<dbReference type="Proteomes" id="UP001060170">
    <property type="component" value="Chromosome 8"/>
</dbReference>
<evidence type="ECO:0000313" key="1">
    <source>
        <dbReference type="EMBL" id="KAI7949385.1"/>
    </source>
</evidence>
<organism evidence="1 2">
    <name type="scientific">Puccinia striiformis f. sp. tritici</name>
    <dbReference type="NCBI Taxonomy" id="168172"/>
    <lineage>
        <taxon>Eukaryota</taxon>
        <taxon>Fungi</taxon>
        <taxon>Dikarya</taxon>
        <taxon>Basidiomycota</taxon>
        <taxon>Pucciniomycotina</taxon>
        <taxon>Pucciniomycetes</taxon>
        <taxon>Pucciniales</taxon>
        <taxon>Pucciniaceae</taxon>
        <taxon>Puccinia</taxon>
    </lineage>
</organism>
<comment type="caution">
    <text evidence="1">The sequence shown here is derived from an EMBL/GenBank/DDBJ whole genome shotgun (WGS) entry which is preliminary data.</text>
</comment>
<keyword evidence="2" id="KW-1185">Reference proteome</keyword>
<sequence length="68" mass="7464">MSLGRELSSTLDLFTAKTPSNLSIKQRSTMLTNGTMNFSMTTFQDRSTTNESNISTRGRLSTPTSSIL</sequence>
<accession>A0ACC0EBW1</accession>
<gene>
    <name evidence="1" type="ORF">MJO28_008206</name>
</gene>
<reference evidence="2" key="1">
    <citation type="journal article" date="2018" name="BMC Genomics">
        <title>Genomic insights into host adaptation between the wheat stripe rust pathogen (Puccinia striiformis f. sp. tritici) and the barley stripe rust pathogen (Puccinia striiformis f. sp. hordei).</title>
        <authorList>
            <person name="Xia C."/>
            <person name="Wang M."/>
            <person name="Yin C."/>
            <person name="Cornejo O.E."/>
            <person name="Hulbert S.H."/>
            <person name="Chen X."/>
        </authorList>
    </citation>
    <scope>NUCLEOTIDE SEQUENCE [LARGE SCALE GENOMIC DNA]</scope>
    <source>
        <strain evidence="2">93-210</strain>
    </source>
</reference>